<keyword evidence="3" id="KW-1185">Reference proteome</keyword>
<dbReference type="RefSeq" id="XP_067815300.1">
    <property type="nucleotide sequence ID" value="XM_067967069.1"/>
</dbReference>
<protein>
    <submittedName>
        <fullName evidence="2">Uncharacterized protein</fullName>
    </submittedName>
</protein>
<dbReference type="InterPro" id="IPR013169">
    <property type="entry name" value="mRNA_splic_Cwf18-like"/>
</dbReference>
<sequence length="135" mass="15184">MSNNLADGATPRDKRLKLLREAKAQKLRDEKIEKADLLVAATLQPAEVDEGTQQTKLATYPRNESGGLDEKLAQKHQGDAKFGNESDDDHLELATQRANCDLERDIAPMLRKLERRTQHAIVEVLRENLAAEQEN</sequence>
<reference evidence="2 3" key="1">
    <citation type="journal article" date="2021" name="Genome Biol.">
        <title>AFLAP: assembly-free linkage analysis pipeline using k-mers from genome sequencing data.</title>
        <authorList>
            <person name="Fletcher K."/>
            <person name="Zhang L."/>
            <person name="Gil J."/>
            <person name="Han R."/>
            <person name="Cavanaugh K."/>
            <person name="Michelmore R."/>
        </authorList>
    </citation>
    <scope>NUCLEOTIDE SEQUENCE [LARGE SCALE GENOMIC DNA]</scope>
    <source>
        <strain evidence="2 3">SF5</strain>
    </source>
</reference>
<dbReference type="PANTHER" id="PTHR31551">
    <property type="entry name" value="PRE-MRNA-SPLICING FACTOR CWF18"/>
    <property type="match status" value="1"/>
</dbReference>
<name>A0A976FFH8_BRELC</name>
<dbReference type="Pfam" id="PF08315">
    <property type="entry name" value="cwf18"/>
    <property type="match status" value="1"/>
</dbReference>
<evidence type="ECO:0000313" key="2">
    <source>
        <dbReference type="EMBL" id="TDH65801.1"/>
    </source>
</evidence>
<dbReference type="GeneID" id="94352740"/>
<dbReference type="EMBL" id="SHOA02000013">
    <property type="protein sequence ID" value="TDH65801.1"/>
    <property type="molecule type" value="Genomic_DNA"/>
</dbReference>
<dbReference type="AlphaFoldDB" id="A0A976FFH8"/>
<evidence type="ECO:0000256" key="1">
    <source>
        <dbReference type="SAM" id="MobiDB-lite"/>
    </source>
</evidence>
<dbReference type="KEGG" id="blac:94352740"/>
<dbReference type="Proteomes" id="UP000294530">
    <property type="component" value="Unassembled WGS sequence"/>
</dbReference>
<comment type="caution">
    <text evidence="2">The sequence shown here is derived from an EMBL/GenBank/DDBJ whole genome shotgun (WGS) entry which is preliminary data.</text>
</comment>
<organism evidence="2 3">
    <name type="scientific">Bremia lactucae</name>
    <name type="common">Lettuce downy mildew</name>
    <dbReference type="NCBI Taxonomy" id="4779"/>
    <lineage>
        <taxon>Eukaryota</taxon>
        <taxon>Sar</taxon>
        <taxon>Stramenopiles</taxon>
        <taxon>Oomycota</taxon>
        <taxon>Peronosporomycetes</taxon>
        <taxon>Peronosporales</taxon>
        <taxon>Peronosporaceae</taxon>
        <taxon>Bremia</taxon>
    </lineage>
</organism>
<dbReference type="GO" id="GO:0071014">
    <property type="term" value="C:post-mRNA release spliceosomal complex"/>
    <property type="evidence" value="ECO:0007669"/>
    <property type="project" value="TreeGrafter"/>
</dbReference>
<feature type="region of interest" description="Disordered" evidence="1">
    <location>
        <begin position="48"/>
        <end position="67"/>
    </location>
</feature>
<dbReference type="PANTHER" id="PTHR31551:SF1">
    <property type="entry name" value="COILED-COIL DOMAIN-CONTAINING PROTEIN 12"/>
    <property type="match status" value="1"/>
</dbReference>
<accession>A0A976FFH8</accession>
<proteinExistence type="predicted"/>
<dbReference type="GO" id="GO:0005684">
    <property type="term" value="C:U2-type spliceosomal complex"/>
    <property type="evidence" value="ECO:0007669"/>
    <property type="project" value="TreeGrafter"/>
</dbReference>
<gene>
    <name evidence="2" type="ORF">CCR75_009022</name>
</gene>
<evidence type="ECO:0000313" key="3">
    <source>
        <dbReference type="Proteomes" id="UP000294530"/>
    </source>
</evidence>